<dbReference type="GO" id="GO:0004622">
    <property type="term" value="F:phosphatidylcholine lysophospholipase activity"/>
    <property type="evidence" value="ECO:0007669"/>
    <property type="project" value="TreeGrafter"/>
</dbReference>
<accession>A0A5S5BY33</accession>
<dbReference type="OrthoDB" id="9794725at2"/>
<dbReference type="AlphaFoldDB" id="A0A5S5BY33"/>
<gene>
    <name evidence="2" type="ORF">BCM02_11051</name>
</gene>
<proteinExistence type="predicted"/>
<feature type="domain" description="SGNH hydrolase-type esterase" evidence="1">
    <location>
        <begin position="14"/>
        <end position="196"/>
    </location>
</feature>
<dbReference type="Pfam" id="PF13472">
    <property type="entry name" value="Lipase_GDSL_2"/>
    <property type="match status" value="1"/>
</dbReference>
<comment type="caution">
    <text evidence="2">The sequence shown here is derived from an EMBL/GenBank/DDBJ whole genome shotgun (WGS) entry which is preliminary data.</text>
</comment>
<reference evidence="2 3" key="1">
    <citation type="submission" date="2019-07" db="EMBL/GenBank/DDBJ databases">
        <title>Genomic Encyclopedia of Type Strains, Phase III (KMG-III): the genomes of soil and plant-associated and newly described type strains.</title>
        <authorList>
            <person name="Whitman W."/>
        </authorList>
    </citation>
    <scope>NUCLEOTIDE SEQUENCE [LARGE SCALE GENOMIC DNA]</scope>
    <source>
        <strain evidence="2 3">BL24</strain>
    </source>
</reference>
<name>A0A5S5BY33_9BACL</name>
<organism evidence="2 3">
    <name type="scientific">Paenibacillus methanolicus</name>
    <dbReference type="NCBI Taxonomy" id="582686"/>
    <lineage>
        <taxon>Bacteria</taxon>
        <taxon>Bacillati</taxon>
        <taxon>Bacillota</taxon>
        <taxon>Bacilli</taxon>
        <taxon>Bacillales</taxon>
        <taxon>Paenibacillaceae</taxon>
        <taxon>Paenibacillus</taxon>
    </lineage>
</organism>
<dbReference type="InterPro" id="IPR036514">
    <property type="entry name" value="SGNH_hydro_sf"/>
</dbReference>
<dbReference type="InterPro" id="IPR013830">
    <property type="entry name" value="SGNH_hydro"/>
</dbReference>
<evidence type="ECO:0000259" key="1">
    <source>
        <dbReference type="Pfam" id="PF13472"/>
    </source>
</evidence>
<keyword evidence="3" id="KW-1185">Reference proteome</keyword>
<dbReference type="EMBL" id="VNHS01000010">
    <property type="protein sequence ID" value="TYP71102.1"/>
    <property type="molecule type" value="Genomic_DNA"/>
</dbReference>
<protein>
    <submittedName>
        <fullName evidence="2">Lysophospholipase L1-like esterase</fullName>
    </submittedName>
</protein>
<dbReference type="PANTHER" id="PTHR30383:SF5">
    <property type="entry name" value="SGNH HYDROLASE-TYPE ESTERASE DOMAIN-CONTAINING PROTEIN"/>
    <property type="match status" value="1"/>
</dbReference>
<dbReference type="CDD" id="cd01834">
    <property type="entry name" value="SGNH_hydrolase_like_2"/>
    <property type="match status" value="1"/>
</dbReference>
<dbReference type="Gene3D" id="3.40.50.1110">
    <property type="entry name" value="SGNH hydrolase"/>
    <property type="match status" value="1"/>
</dbReference>
<dbReference type="Proteomes" id="UP000323257">
    <property type="component" value="Unassembled WGS sequence"/>
</dbReference>
<dbReference type="RefSeq" id="WP_148931774.1">
    <property type="nucleotide sequence ID" value="NZ_VNHS01000010.1"/>
</dbReference>
<evidence type="ECO:0000313" key="3">
    <source>
        <dbReference type="Proteomes" id="UP000323257"/>
    </source>
</evidence>
<dbReference type="SUPFAM" id="SSF52266">
    <property type="entry name" value="SGNH hydrolase"/>
    <property type="match status" value="1"/>
</dbReference>
<dbReference type="InterPro" id="IPR051532">
    <property type="entry name" value="Ester_Hydrolysis_Enzymes"/>
</dbReference>
<evidence type="ECO:0000313" key="2">
    <source>
        <dbReference type="EMBL" id="TYP71102.1"/>
    </source>
</evidence>
<dbReference type="PANTHER" id="PTHR30383">
    <property type="entry name" value="THIOESTERASE 1/PROTEASE 1/LYSOPHOSPHOLIPASE L1"/>
    <property type="match status" value="1"/>
</dbReference>
<sequence length="211" mass="23570">MAALAANDVILFQGDSITDCGRNYHEALNLGVGYPYFIAAELGRRYPELNLTFHNRGISGNRVVDLERRWEEDCLALNPTVVSIYIGINDTWRRYDNNDPTSAEQYYAGYRRLITSTLDRLDAKLVLVEPFVLPVPEDRKGWREDLDPKIAAVRELAQEFKAAYVPLDGLFAQASMKTGPAYWAGDGVHPSAAGHSLIAKAWLEAVGVRAR</sequence>